<dbReference type="PANTHER" id="PTHR43285">
    <property type="entry name" value="ANTHRANILATE PHOSPHORIBOSYLTRANSFERASE"/>
    <property type="match status" value="1"/>
</dbReference>
<evidence type="ECO:0000259" key="4">
    <source>
        <dbReference type="Pfam" id="PF00591"/>
    </source>
</evidence>
<keyword evidence="3" id="KW-0822">Tryptophan biosynthesis</keyword>
<dbReference type="EMBL" id="CP040602">
    <property type="protein sequence ID" value="QCU90230.1"/>
    <property type="molecule type" value="Genomic_DNA"/>
</dbReference>
<evidence type="ECO:0000313" key="6">
    <source>
        <dbReference type="EMBL" id="QCU90230.1"/>
    </source>
</evidence>
<organism evidence="6 7">
    <name type="scientific">Thiomicrorhabdus sediminis</name>
    <dbReference type="NCBI Taxonomy" id="2580412"/>
    <lineage>
        <taxon>Bacteria</taxon>
        <taxon>Pseudomonadati</taxon>
        <taxon>Pseudomonadota</taxon>
        <taxon>Gammaproteobacteria</taxon>
        <taxon>Thiotrichales</taxon>
        <taxon>Piscirickettsiaceae</taxon>
        <taxon>Thiomicrorhabdus</taxon>
    </lineage>
</organism>
<dbReference type="NCBIfam" id="NF006564">
    <property type="entry name" value="PRK09071.1"/>
    <property type="match status" value="1"/>
</dbReference>
<evidence type="ECO:0000259" key="5">
    <source>
        <dbReference type="Pfam" id="PF02885"/>
    </source>
</evidence>
<dbReference type="RefSeq" id="WP_138564905.1">
    <property type="nucleotide sequence ID" value="NZ_CP040602.1"/>
</dbReference>
<sequence>MSQDHPFSEYLRILGKGPKSRRALTTEEAEQALAMVLAGKVTDKQLGAFLLLMRANGETPAELIGFVKGARNALGIDTDSAKTGLIDLDWSSYAGKWRYPPYYLLAIKLLVQNGFKICLHGDEGQFANRHYSQAFIESLGGYIATSREDAKQRIAQGELVYLPLSVFGEEFKALLHLKEELGVRTVFNTVVKLLNPLNARCAVQGIFHKGVENLHHCAAATAGIDRNMVFKGEGGEAEIRPDALSNLFFSDFTKPTDNPANSEIEKVAFKAISERQRRPQEWHTSHIVHLWDGAVEDDYGVSAVIASAASALMLIKHLSIEAALAEATLYWQQRNL</sequence>
<dbReference type="InterPro" id="IPR036320">
    <property type="entry name" value="Glycosyl_Trfase_fam3_N_dom_sf"/>
</dbReference>
<evidence type="ECO:0000256" key="3">
    <source>
        <dbReference type="ARBA" id="ARBA00022822"/>
    </source>
</evidence>
<evidence type="ECO:0000256" key="2">
    <source>
        <dbReference type="ARBA" id="ARBA00022679"/>
    </source>
</evidence>
<dbReference type="Gene3D" id="3.40.1030.10">
    <property type="entry name" value="Nucleoside phosphorylase/phosphoribosyltransferase catalytic domain"/>
    <property type="match status" value="1"/>
</dbReference>
<dbReference type="AlphaFoldDB" id="A0A4P9K6Z4"/>
<dbReference type="SUPFAM" id="SSF47648">
    <property type="entry name" value="Nucleoside phosphorylase/phosphoribosyltransferase N-terminal domain"/>
    <property type="match status" value="1"/>
</dbReference>
<dbReference type="OrthoDB" id="9768896at2"/>
<protein>
    <submittedName>
        <fullName evidence="6">Glycosyl transferase family protein</fullName>
    </submittedName>
</protein>
<dbReference type="InterPro" id="IPR005940">
    <property type="entry name" value="Anthranilate_Pribosyl_Tfrase"/>
</dbReference>
<dbReference type="GO" id="GO:0004048">
    <property type="term" value="F:anthranilate phosphoribosyltransferase activity"/>
    <property type="evidence" value="ECO:0007669"/>
    <property type="project" value="InterPro"/>
</dbReference>
<dbReference type="GO" id="GO:0005829">
    <property type="term" value="C:cytosol"/>
    <property type="evidence" value="ECO:0007669"/>
    <property type="project" value="TreeGrafter"/>
</dbReference>
<name>A0A4P9K6Z4_9GAMM</name>
<keyword evidence="3" id="KW-0057">Aromatic amino acid biosynthesis</keyword>
<dbReference type="InterPro" id="IPR000312">
    <property type="entry name" value="Glycosyl_Trfase_fam3"/>
</dbReference>
<dbReference type="InterPro" id="IPR035902">
    <property type="entry name" value="Nuc_phospho_transferase"/>
</dbReference>
<reference evidence="6 7" key="1">
    <citation type="submission" date="2019-05" db="EMBL/GenBank/DDBJ databases">
        <title>Thiomicrorhabdus sediminis sp. nov, a novel sulfur-oxidizing bacterium isolated from coastal sediment.</title>
        <authorList>
            <person name="Liu X."/>
        </authorList>
    </citation>
    <scope>NUCLEOTIDE SEQUENCE [LARGE SCALE GENOMIC DNA]</scope>
    <source>
        <strain evidence="6 7">G1</strain>
    </source>
</reference>
<dbReference type="Pfam" id="PF00591">
    <property type="entry name" value="Glycos_transf_3"/>
    <property type="match status" value="1"/>
</dbReference>
<dbReference type="Proteomes" id="UP000304864">
    <property type="component" value="Chromosome"/>
</dbReference>
<dbReference type="Gene3D" id="1.20.970.10">
    <property type="entry name" value="Transferase, Pyrimidine Nucleoside Phosphorylase, Chain C"/>
    <property type="match status" value="1"/>
</dbReference>
<dbReference type="GO" id="GO:0000162">
    <property type="term" value="P:L-tryptophan biosynthetic process"/>
    <property type="evidence" value="ECO:0007669"/>
    <property type="project" value="UniProtKB-KW"/>
</dbReference>
<keyword evidence="3" id="KW-0028">Amino-acid biosynthesis</keyword>
<dbReference type="Pfam" id="PF02885">
    <property type="entry name" value="Glycos_trans_3N"/>
    <property type="match status" value="1"/>
</dbReference>
<gene>
    <name evidence="6" type="ORF">FE785_06100</name>
</gene>
<evidence type="ECO:0000256" key="1">
    <source>
        <dbReference type="ARBA" id="ARBA00022676"/>
    </source>
</evidence>
<keyword evidence="1" id="KW-0328">Glycosyltransferase</keyword>
<dbReference type="InterPro" id="IPR017459">
    <property type="entry name" value="Glycosyl_Trfase_fam3_N_dom"/>
</dbReference>
<proteinExistence type="predicted"/>
<dbReference type="PANTHER" id="PTHR43285:SF2">
    <property type="entry name" value="ANTHRANILATE PHOSPHORIBOSYLTRANSFERASE"/>
    <property type="match status" value="1"/>
</dbReference>
<dbReference type="KEGG" id="thig:FE785_06100"/>
<evidence type="ECO:0000313" key="7">
    <source>
        <dbReference type="Proteomes" id="UP000304864"/>
    </source>
</evidence>
<dbReference type="SUPFAM" id="SSF52418">
    <property type="entry name" value="Nucleoside phosphorylase/phosphoribosyltransferase catalytic domain"/>
    <property type="match status" value="1"/>
</dbReference>
<keyword evidence="7" id="KW-1185">Reference proteome</keyword>
<accession>A0A4P9K6Z4</accession>
<feature type="domain" description="Glycosyl transferase family 3" evidence="4">
    <location>
        <begin position="114"/>
        <end position="251"/>
    </location>
</feature>
<keyword evidence="2 6" id="KW-0808">Transferase</keyword>
<feature type="domain" description="Glycosyl transferase family 3 N-terminal" evidence="5">
    <location>
        <begin position="9"/>
        <end position="72"/>
    </location>
</feature>